<accession>A0A3R7MQT8</accession>
<feature type="transmembrane region" description="Helical" evidence="1">
    <location>
        <begin position="597"/>
        <end position="615"/>
    </location>
</feature>
<keyword evidence="4" id="KW-1185">Reference proteome</keyword>
<evidence type="ECO:0000313" key="4">
    <source>
        <dbReference type="Proteomes" id="UP000283509"/>
    </source>
</evidence>
<dbReference type="InterPro" id="IPR026913">
    <property type="entry name" value="METTL24"/>
</dbReference>
<keyword evidence="1" id="KW-0472">Membrane</keyword>
<evidence type="ECO:0000313" key="3">
    <source>
        <dbReference type="EMBL" id="ROT83492.1"/>
    </source>
</evidence>
<dbReference type="OrthoDB" id="10006218at2759"/>
<feature type="transmembrane region" description="Helical" evidence="1">
    <location>
        <begin position="714"/>
        <end position="734"/>
    </location>
</feature>
<gene>
    <name evidence="3" type="ORF">C7M84_023335</name>
</gene>
<dbReference type="PANTHER" id="PTHR32026">
    <property type="entry name" value="METHYLTRANSFERASE-LIKE PROTEIN 24"/>
    <property type="match status" value="1"/>
</dbReference>
<feature type="transmembrane region" description="Helical" evidence="1">
    <location>
        <begin position="469"/>
        <end position="488"/>
    </location>
</feature>
<keyword evidence="1" id="KW-0812">Transmembrane</keyword>
<evidence type="ECO:0000256" key="1">
    <source>
        <dbReference type="SAM" id="Phobius"/>
    </source>
</evidence>
<feature type="transmembrane region" description="Helical" evidence="1">
    <location>
        <begin position="440"/>
        <end position="463"/>
    </location>
</feature>
<feature type="transmembrane region" description="Helical" evidence="1">
    <location>
        <begin position="653"/>
        <end position="675"/>
    </location>
</feature>
<dbReference type="Proteomes" id="UP000283509">
    <property type="component" value="Unassembled WGS sequence"/>
</dbReference>
<keyword evidence="1" id="KW-1133">Transmembrane helix</keyword>
<reference evidence="3 4" key="1">
    <citation type="submission" date="2018-04" db="EMBL/GenBank/DDBJ databases">
        <authorList>
            <person name="Zhang X."/>
            <person name="Yuan J."/>
            <person name="Li F."/>
            <person name="Xiang J."/>
        </authorList>
    </citation>
    <scope>NUCLEOTIDE SEQUENCE [LARGE SCALE GENOMIC DNA]</scope>
    <source>
        <tissue evidence="3">Muscle</tissue>
    </source>
</reference>
<feature type="transmembrane region" description="Helical" evidence="1">
    <location>
        <begin position="821"/>
        <end position="842"/>
    </location>
</feature>
<feature type="transmembrane region" description="Helical" evidence="1">
    <location>
        <begin position="854"/>
        <end position="873"/>
    </location>
</feature>
<dbReference type="Pfam" id="PF13383">
    <property type="entry name" value="Methyltransf_22"/>
    <property type="match status" value="1"/>
</dbReference>
<dbReference type="InterPro" id="IPR025714">
    <property type="entry name" value="Methyltranfer_dom"/>
</dbReference>
<name>A0A3R7MQT8_PENVA</name>
<dbReference type="EMBL" id="QCYY01000677">
    <property type="protein sequence ID" value="ROT83492.1"/>
    <property type="molecule type" value="Genomic_DNA"/>
</dbReference>
<feature type="transmembrane region" description="Helical" evidence="1">
    <location>
        <begin position="509"/>
        <end position="532"/>
    </location>
</feature>
<feature type="transmembrane region" description="Helical" evidence="1">
    <location>
        <begin position="86"/>
        <end position="105"/>
    </location>
</feature>
<feature type="transmembrane region" description="Helical" evidence="1">
    <location>
        <begin position="413"/>
        <end position="433"/>
    </location>
</feature>
<protein>
    <recommendedName>
        <fullName evidence="2">Methyltransferase domain-containing protein</fullName>
    </recommendedName>
</protein>
<dbReference type="AlphaFoldDB" id="A0A3R7MQT8"/>
<sequence length="875" mass="99825">MQVCEVFPPPSPPRGEVPTPMISFATCLSQVKFQGLMQMVGHLGSCFLREERRGINGHVSVCWQLPRCSELSALHLSVRFKMMTSYRFLFIATLILIVVAVYLRVQSDKSGVLSASDLEESLNKFQQNLQESLKGPERTDLNKMSEVPFQKGERETTEEVVILDKKCSLRTSLDSDKLYRYMEKVTAKCEMPVMVGGTARTKEPYIWNEKWMCLDARFNILPGKCLVYSFGISTDWSFDDDMDKRFNCKVNCFDHTISKKDHNRSSNINFYATGIAAVKGAKVDRYINILRRLGHENATIDYLKIDVEGAELQFFEDVFTNTPEVLNNIKQIGMEIHPGKSENRKKLYLRYIQLLECLGFKLIFSHILNVPQTQFREKGEQSLSLFYLPFSPLILPPEFSHTSYIPKLSPSTYSYFLSSLHLLLLIYFPPLFYSHPFFSFSLLILLITHSSILSYISLCYLLSLSHSNLLLAHFLLPLLTYSPPLSILPSPFLSTSISSHPSGPLTSPFFLPTLYSLSSYLFFSFSSPLLFFPLPFSPFFSHFFFSFSLNKIHFISLFLLLLSFYSSSFFLISFPFYSFLCLLLFLSRISYTYPLDFSFFSMLRFHLSLLIFSYFPCSIFWSFFSLFPSLFLIIFVALLSLSSLSSKYPLACLYPHFLSALLPLLPLLSHLTPFLHSLLLPSSHLPSSSQISFPFSSSLQFSAPQSSISPLSSFLFSFLVLLVSFFFTLILFFLSPLDSPSSSLLFSFSSYSPSTTSNSILFFLFPPLHLLLYRLPSPFLSSLPLLLFLFSSQVSLLSSSTISLYLLLFSFSSLHIPSPHLALFLPLSLLPLQYILLPYSLFSLFLPFHYSSSSPIFILLFSSSPISFLLYFISP</sequence>
<feature type="transmembrane region" description="Helical" evidence="1">
    <location>
        <begin position="785"/>
        <end position="809"/>
    </location>
</feature>
<dbReference type="PANTHER" id="PTHR32026:SF10">
    <property type="entry name" value="METHYLTRANSFERASE-LIKE PROTEIN 24-RELATED"/>
    <property type="match status" value="1"/>
</dbReference>
<feature type="domain" description="Methyltransferase" evidence="2">
    <location>
        <begin position="209"/>
        <end position="343"/>
    </location>
</feature>
<feature type="transmembrane region" description="Helical" evidence="1">
    <location>
        <begin position="621"/>
        <end position="641"/>
    </location>
</feature>
<evidence type="ECO:0000259" key="2">
    <source>
        <dbReference type="Pfam" id="PF13383"/>
    </source>
</evidence>
<feature type="transmembrane region" description="Helical" evidence="1">
    <location>
        <begin position="552"/>
        <end position="585"/>
    </location>
</feature>
<comment type="caution">
    <text evidence="3">The sequence shown here is derived from an EMBL/GenBank/DDBJ whole genome shotgun (WGS) entry which is preliminary data.</text>
</comment>
<proteinExistence type="predicted"/>
<reference evidence="3 4" key="2">
    <citation type="submission" date="2019-01" db="EMBL/GenBank/DDBJ databases">
        <title>The decoding of complex shrimp genome reveals the adaptation for benthos swimmer, frequently molting mechanism and breeding impact on genome.</title>
        <authorList>
            <person name="Sun Y."/>
            <person name="Gao Y."/>
            <person name="Yu Y."/>
        </authorList>
    </citation>
    <scope>NUCLEOTIDE SEQUENCE [LARGE SCALE GENOMIC DNA]</scope>
    <source>
        <tissue evidence="3">Muscle</tissue>
    </source>
</reference>
<organism evidence="3 4">
    <name type="scientific">Penaeus vannamei</name>
    <name type="common">Whiteleg shrimp</name>
    <name type="synonym">Litopenaeus vannamei</name>
    <dbReference type="NCBI Taxonomy" id="6689"/>
    <lineage>
        <taxon>Eukaryota</taxon>
        <taxon>Metazoa</taxon>
        <taxon>Ecdysozoa</taxon>
        <taxon>Arthropoda</taxon>
        <taxon>Crustacea</taxon>
        <taxon>Multicrustacea</taxon>
        <taxon>Malacostraca</taxon>
        <taxon>Eumalacostraca</taxon>
        <taxon>Eucarida</taxon>
        <taxon>Decapoda</taxon>
        <taxon>Dendrobranchiata</taxon>
        <taxon>Penaeoidea</taxon>
        <taxon>Penaeidae</taxon>
        <taxon>Penaeus</taxon>
    </lineage>
</organism>